<reference evidence="8 9" key="1">
    <citation type="submission" date="2019-03" db="EMBL/GenBank/DDBJ databases">
        <title>Halomonas marinisediminis sp. nov., a moderately halophilic bacterium isolated from the Bohai Gulf.</title>
        <authorList>
            <person name="Ji X."/>
        </authorList>
    </citation>
    <scope>NUCLEOTIDE SEQUENCE [LARGE SCALE GENOMIC DNA]</scope>
    <source>
        <strain evidence="8 9">204</strain>
    </source>
</reference>
<dbReference type="Pfam" id="PF12698">
    <property type="entry name" value="ABC2_membrane_3"/>
    <property type="match status" value="1"/>
</dbReference>
<feature type="transmembrane region" description="Helical" evidence="6">
    <location>
        <begin position="34"/>
        <end position="58"/>
    </location>
</feature>
<keyword evidence="2" id="KW-1003">Cell membrane</keyword>
<proteinExistence type="predicted"/>
<dbReference type="EMBL" id="SLTR01000168">
    <property type="protein sequence ID" value="TDA93151.1"/>
    <property type="molecule type" value="Genomic_DNA"/>
</dbReference>
<protein>
    <submittedName>
        <fullName evidence="8">ABC transporter permease</fullName>
    </submittedName>
</protein>
<feature type="domain" description="ABC-2 type transporter transmembrane" evidence="7">
    <location>
        <begin position="10"/>
        <end position="104"/>
    </location>
</feature>
<evidence type="ECO:0000313" key="9">
    <source>
        <dbReference type="Proteomes" id="UP000294823"/>
    </source>
</evidence>
<evidence type="ECO:0000256" key="4">
    <source>
        <dbReference type="ARBA" id="ARBA00022989"/>
    </source>
</evidence>
<comment type="caution">
    <text evidence="8">The sequence shown here is derived from an EMBL/GenBank/DDBJ whole genome shotgun (WGS) entry which is preliminary data.</text>
</comment>
<keyword evidence="5 6" id="KW-0472">Membrane</keyword>
<keyword evidence="3 6" id="KW-0812">Transmembrane</keyword>
<keyword evidence="4 6" id="KW-1133">Transmembrane helix</keyword>
<dbReference type="InterPro" id="IPR051449">
    <property type="entry name" value="ABC-2_transporter_component"/>
</dbReference>
<dbReference type="InterPro" id="IPR013525">
    <property type="entry name" value="ABC2_TM"/>
</dbReference>
<evidence type="ECO:0000256" key="1">
    <source>
        <dbReference type="ARBA" id="ARBA00004651"/>
    </source>
</evidence>
<comment type="subcellular location">
    <subcellularLocation>
        <location evidence="1">Cell membrane</location>
        <topology evidence="1">Multi-pass membrane protein</topology>
    </subcellularLocation>
</comment>
<gene>
    <name evidence="8" type="ORF">E0702_16250</name>
</gene>
<organism evidence="8 9">
    <name type="scientific">Halomonas marinisediminis</name>
    <dbReference type="NCBI Taxonomy" id="2546095"/>
    <lineage>
        <taxon>Bacteria</taxon>
        <taxon>Pseudomonadati</taxon>
        <taxon>Pseudomonadota</taxon>
        <taxon>Gammaproteobacteria</taxon>
        <taxon>Oceanospirillales</taxon>
        <taxon>Halomonadaceae</taxon>
        <taxon>Halomonas</taxon>
    </lineage>
</organism>
<evidence type="ECO:0000256" key="5">
    <source>
        <dbReference type="ARBA" id="ARBA00023136"/>
    </source>
</evidence>
<feature type="transmembrane region" description="Helical" evidence="6">
    <location>
        <begin position="85"/>
        <end position="105"/>
    </location>
</feature>
<dbReference type="Proteomes" id="UP000294823">
    <property type="component" value="Unassembled WGS sequence"/>
</dbReference>
<keyword evidence="9" id="KW-1185">Reference proteome</keyword>
<feature type="non-terminal residue" evidence="8">
    <location>
        <position position="1"/>
    </location>
</feature>
<dbReference type="PANTHER" id="PTHR30294:SF29">
    <property type="entry name" value="MULTIDRUG ABC TRANSPORTER PERMEASE YBHS-RELATED"/>
    <property type="match status" value="1"/>
</dbReference>
<dbReference type="PANTHER" id="PTHR30294">
    <property type="entry name" value="MEMBRANE COMPONENT OF ABC TRANSPORTER YHHJ-RELATED"/>
    <property type="match status" value="1"/>
</dbReference>
<evidence type="ECO:0000259" key="7">
    <source>
        <dbReference type="Pfam" id="PF12698"/>
    </source>
</evidence>
<accession>A0ABY2D341</accession>
<evidence type="ECO:0000256" key="6">
    <source>
        <dbReference type="SAM" id="Phobius"/>
    </source>
</evidence>
<evidence type="ECO:0000256" key="2">
    <source>
        <dbReference type="ARBA" id="ARBA00022475"/>
    </source>
</evidence>
<evidence type="ECO:0000256" key="3">
    <source>
        <dbReference type="ARBA" id="ARBA00022692"/>
    </source>
</evidence>
<name>A0ABY2D341_9GAMM</name>
<feature type="non-terminal residue" evidence="8">
    <location>
        <position position="106"/>
    </location>
</feature>
<evidence type="ECO:0000313" key="8">
    <source>
        <dbReference type="EMBL" id="TDA93151.1"/>
    </source>
</evidence>
<sequence>ILQIYLKEQNKNHTSAYQIIAQTRMVYNPELKSVYMFVPGVMTMILMLVSAMMTSISITREKELGTMEILLVSPIKPFQVVIGKVFPYIFLSIINAITIILLSLFI</sequence>